<accession>A0AA89L3P2</accession>
<dbReference type="RefSeq" id="WP_057908802.1">
    <property type="nucleotide sequence ID" value="NZ_AYZB01000058.1"/>
</dbReference>
<dbReference type="EMBL" id="AYZB01000058">
    <property type="protein sequence ID" value="KRM21225.1"/>
    <property type="molecule type" value="Genomic_DNA"/>
</dbReference>
<name>A0AA89L3P2_9LACO</name>
<dbReference type="Pfam" id="PF12867">
    <property type="entry name" value="DinB_2"/>
    <property type="match status" value="1"/>
</dbReference>
<dbReference type="Gene3D" id="1.20.120.450">
    <property type="entry name" value="dinb family like domain"/>
    <property type="match status" value="1"/>
</dbReference>
<proteinExistence type="predicted"/>
<dbReference type="Proteomes" id="UP000050823">
    <property type="component" value="Unassembled WGS sequence"/>
</dbReference>
<evidence type="ECO:0000259" key="1">
    <source>
        <dbReference type="Pfam" id="PF12867"/>
    </source>
</evidence>
<comment type="caution">
    <text evidence="2">The sequence shown here is derived from an EMBL/GenBank/DDBJ whole genome shotgun (WGS) entry which is preliminary data.</text>
</comment>
<gene>
    <name evidence="2" type="ORF">FC90_GL001762</name>
</gene>
<evidence type="ECO:0000313" key="2">
    <source>
        <dbReference type="EMBL" id="KRM21225.1"/>
    </source>
</evidence>
<dbReference type="SUPFAM" id="SSF109854">
    <property type="entry name" value="DinB/YfiT-like putative metalloenzymes"/>
    <property type="match status" value="1"/>
</dbReference>
<protein>
    <recommendedName>
        <fullName evidence="1">DinB-like domain-containing protein</fullName>
    </recommendedName>
</protein>
<sequence length="169" mass="18826">MQATHLLSKTVIRAQERLLETLAPMTVEAANTMPQPLIKSVTWLVWHTARELDYQIADLKGTKPLWLSAGWTQKFALDLPDDTQDWSHSPKEAAKVVVADKALLVGYLADAMQLTTDYLAEITADALTDIIDEDWTPAVTREARLVSIVDDAIMHSGQAVYTRRIVIGK</sequence>
<feature type="domain" description="DinB-like" evidence="1">
    <location>
        <begin position="13"/>
        <end position="158"/>
    </location>
</feature>
<dbReference type="InterPro" id="IPR034660">
    <property type="entry name" value="DinB/YfiT-like"/>
</dbReference>
<reference evidence="2 3" key="1">
    <citation type="journal article" date="2015" name="Genome Announc.">
        <title>Expanding the biotechnology potential of lactobacilli through comparative genomics of 213 strains and associated genera.</title>
        <authorList>
            <person name="Sun Z."/>
            <person name="Harris H.M."/>
            <person name="McCann A."/>
            <person name="Guo C."/>
            <person name="Argimon S."/>
            <person name="Zhang W."/>
            <person name="Yang X."/>
            <person name="Jeffery I.B."/>
            <person name="Cooney J.C."/>
            <person name="Kagawa T.F."/>
            <person name="Liu W."/>
            <person name="Song Y."/>
            <person name="Salvetti E."/>
            <person name="Wrobel A."/>
            <person name="Rasinkangas P."/>
            <person name="Parkhill J."/>
            <person name="Rea M.C."/>
            <person name="O'Sullivan O."/>
            <person name="Ritari J."/>
            <person name="Douillard F.P."/>
            <person name="Paul Ross R."/>
            <person name="Yang R."/>
            <person name="Briner A.E."/>
            <person name="Felis G.E."/>
            <person name="de Vos W.M."/>
            <person name="Barrangou R."/>
            <person name="Klaenhammer T.R."/>
            <person name="Caufield P.W."/>
            <person name="Cui Y."/>
            <person name="Zhang H."/>
            <person name="O'Toole P.W."/>
        </authorList>
    </citation>
    <scope>NUCLEOTIDE SEQUENCE [LARGE SCALE GENOMIC DNA]</scope>
    <source>
        <strain evidence="2 3">DSM 20719</strain>
    </source>
</reference>
<organism evidence="2 3">
    <name type="scientific">Latilactobacillus graminis DSM 20719</name>
    <dbReference type="NCBI Taxonomy" id="1423752"/>
    <lineage>
        <taxon>Bacteria</taxon>
        <taxon>Bacillati</taxon>
        <taxon>Bacillota</taxon>
        <taxon>Bacilli</taxon>
        <taxon>Lactobacillales</taxon>
        <taxon>Lactobacillaceae</taxon>
        <taxon>Latilactobacillus</taxon>
    </lineage>
</organism>
<dbReference type="InterPro" id="IPR024775">
    <property type="entry name" value="DinB-like"/>
</dbReference>
<dbReference type="AlphaFoldDB" id="A0AA89L3P2"/>
<evidence type="ECO:0000313" key="3">
    <source>
        <dbReference type="Proteomes" id="UP000050823"/>
    </source>
</evidence>